<comment type="caution">
    <text evidence="3">The sequence shown here is derived from an EMBL/GenBank/DDBJ whole genome shotgun (WGS) entry which is preliminary data.</text>
</comment>
<proteinExistence type="predicted"/>
<evidence type="ECO:0000313" key="3">
    <source>
        <dbReference type="EMBL" id="KAK8894390.1"/>
    </source>
</evidence>
<dbReference type="EMBL" id="JAPFFF010000003">
    <property type="protein sequence ID" value="KAK8894390.1"/>
    <property type="molecule type" value="Genomic_DNA"/>
</dbReference>
<dbReference type="InterPro" id="IPR022617">
    <property type="entry name" value="Rad60/SUMO-like_dom"/>
</dbReference>
<gene>
    <name evidence="3" type="ORF">M9Y10_022825</name>
</gene>
<evidence type="ECO:0000259" key="2">
    <source>
        <dbReference type="PROSITE" id="PS50053"/>
    </source>
</evidence>
<name>A0ABR2KTD7_9EUKA</name>
<organism evidence="3 4">
    <name type="scientific">Tritrichomonas musculus</name>
    <dbReference type="NCBI Taxonomy" id="1915356"/>
    <lineage>
        <taxon>Eukaryota</taxon>
        <taxon>Metamonada</taxon>
        <taxon>Parabasalia</taxon>
        <taxon>Tritrichomonadida</taxon>
        <taxon>Tritrichomonadidae</taxon>
        <taxon>Tritrichomonas</taxon>
    </lineage>
</organism>
<dbReference type="PROSITE" id="PS50053">
    <property type="entry name" value="UBIQUITIN_2"/>
    <property type="match status" value="1"/>
</dbReference>
<keyword evidence="4" id="KW-1185">Reference proteome</keyword>
<dbReference type="SUPFAM" id="SSF54236">
    <property type="entry name" value="Ubiquitin-like"/>
    <property type="match status" value="1"/>
</dbReference>
<dbReference type="Pfam" id="PF11976">
    <property type="entry name" value="Rad60-SLD"/>
    <property type="match status" value="1"/>
</dbReference>
<evidence type="ECO:0000256" key="1">
    <source>
        <dbReference type="SAM" id="MobiDB-lite"/>
    </source>
</evidence>
<feature type="region of interest" description="Disordered" evidence="1">
    <location>
        <begin position="1"/>
        <end position="25"/>
    </location>
</feature>
<dbReference type="Gene3D" id="3.10.20.90">
    <property type="entry name" value="Phosphatidylinositol 3-kinase Catalytic Subunit, Chain A, domain 1"/>
    <property type="match status" value="1"/>
</dbReference>
<reference evidence="3 4" key="1">
    <citation type="submission" date="2024-04" db="EMBL/GenBank/DDBJ databases">
        <title>Tritrichomonas musculus Genome.</title>
        <authorList>
            <person name="Alves-Ferreira E."/>
            <person name="Grigg M."/>
            <person name="Lorenzi H."/>
            <person name="Galac M."/>
        </authorList>
    </citation>
    <scope>NUCLEOTIDE SEQUENCE [LARGE SCALE GENOMIC DNA]</scope>
    <source>
        <strain evidence="3 4">EAF2021</strain>
    </source>
</reference>
<dbReference type="Proteomes" id="UP001470230">
    <property type="component" value="Unassembled WGS sequence"/>
</dbReference>
<dbReference type="InterPro" id="IPR029071">
    <property type="entry name" value="Ubiquitin-like_domsf"/>
</dbReference>
<feature type="domain" description="Ubiquitin-like" evidence="2">
    <location>
        <begin position="26"/>
        <end position="101"/>
    </location>
</feature>
<dbReference type="InterPro" id="IPR000626">
    <property type="entry name" value="Ubiquitin-like_dom"/>
</dbReference>
<accession>A0ABR2KTD7</accession>
<sequence length="103" mass="11715">MSSGEQNGDSLDPSTEATIQSDQPTVNIVIKDPQGEEIYFKVKRSAKMRKLFSAFCKRSNVDMSTIRFFYQGERVDEDKTPDDLHLHDKDRIDAFVRQTAGGK</sequence>
<dbReference type="PANTHER" id="PTHR10562">
    <property type="entry name" value="SMALL UBIQUITIN-RELATED MODIFIER"/>
    <property type="match status" value="1"/>
</dbReference>
<protein>
    <submittedName>
        <fullName evidence="3">Small ubiquitin modifier</fullName>
    </submittedName>
</protein>
<evidence type="ECO:0000313" key="4">
    <source>
        <dbReference type="Proteomes" id="UP001470230"/>
    </source>
</evidence>